<keyword evidence="3" id="KW-1185">Reference proteome</keyword>
<name>L0E239_THIND</name>
<dbReference type="eggNOG" id="COG2128">
    <property type="taxonomic scope" value="Bacteria"/>
</dbReference>
<dbReference type="AlphaFoldDB" id="L0E239"/>
<dbReference type="GO" id="GO:0051920">
    <property type="term" value="F:peroxiredoxin activity"/>
    <property type="evidence" value="ECO:0007669"/>
    <property type="project" value="InterPro"/>
</dbReference>
<dbReference type="InterPro" id="IPR003779">
    <property type="entry name" value="CMD-like"/>
</dbReference>
<organism evidence="2 3">
    <name type="scientific">Thioalkalivibrio nitratireducens (strain DSM 14787 / UNIQEM 213 / ALEN2)</name>
    <dbReference type="NCBI Taxonomy" id="1255043"/>
    <lineage>
        <taxon>Bacteria</taxon>
        <taxon>Pseudomonadati</taxon>
        <taxon>Pseudomonadota</taxon>
        <taxon>Gammaproteobacteria</taxon>
        <taxon>Chromatiales</taxon>
        <taxon>Ectothiorhodospiraceae</taxon>
        <taxon>Thioalkalivibrio</taxon>
    </lineage>
</organism>
<dbReference type="PANTHER" id="PTHR35446:SF3">
    <property type="entry name" value="CMD DOMAIN-CONTAINING PROTEIN"/>
    <property type="match status" value="1"/>
</dbReference>
<dbReference type="EMBL" id="CP003989">
    <property type="protein sequence ID" value="AGA34716.1"/>
    <property type="molecule type" value="Genomic_DNA"/>
</dbReference>
<dbReference type="Pfam" id="PF02627">
    <property type="entry name" value="CMD"/>
    <property type="match status" value="1"/>
</dbReference>
<gene>
    <name evidence="2" type="ordered locus">TVNIR_3079</name>
</gene>
<accession>L0E239</accession>
<dbReference type="STRING" id="1255043.TVNIR_3079"/>
<dbReference type="KEGG" id="tni:TVNIR_3079"/>
<reference evidence="2" key="1">
    <citation type="submission" date="2015-12" db="EMBL/GenBank/DDBJ databases">
        <authorList>
            <person name="Tikhonova T.V."/>
            <person name="Pavlov A.R."/>
            <person name="Beletsky A.V."/>
            <person name="Mardanov A.V."/>
            <person name="Sorokin D.Y."/>
            <person name="Ravin N.V."/>
            <person name="Popov V.O."/>
        </authorList>
    </citation>
    <scope>NUCLEOTIDE SEQUENCE</scope>
    <source>
        <strain evidence="2">DSM 14787</strain>
    </source>
</reference>
<evidence type="ECO:0000313" key="2">
    <source>
        <dbReference type="EMBL" id="AGA34716.1"/>
    </source>
</evidence>
<dbReference type="Proteomes" id="UP000010809">
    <property type="component" value="Chromosome"/>
</dbReference>
<dbReference type="HOGENOM" id="CLU_082760_5_1_6"/>
<dbReference type="RefSeq" id="WP_015259824.1">
    <property type="nucleotide sequence ID" value="NC_019902.2"/>
</dbReference>
<dbReference type="Gene3D" id="1.20.1290.10">
    <property type="entry name" value="AhpD-like"/>
    <property type="match status" value="1"/>
</dbReference>
<proteinExistence type="predicted"/>
<evidence type="ECO:0000313" key="3">
    <source>
        <dbReference type="Proteomes" id="UP000010809"/>
    </source>
</evidence>
<protein>
    <submittedName>
        <fullName evidence="2">Carboxymuconolactone decarboxylase</fullName>
    </submittedName>
</protein>
<sequence>MNHADFPLHNRDSAPDAAAAFDRAEAIFGMVPNLTRKMATSPALAQAYLDLTGLFEGCSLSAQQRGVVLLTVSRFHGCDYCMAAHSMTGRMTGLPDAEVDALREDRPLRDPRLEALRRFVHAMLEGRGWVDAADLAAFRHAGFGEQQVLDVILGIGLKTLSNYTNHIAGTPVDTAFEHERWAAPGVAARRT</sequence>
<dbReference type="OrthoDB" id="9808310at2"/>
<dbReference type="PATRIC" id="fig|1255043.3.peg.3107"/>
<evidence type="ECO:0000259" key="1">
    <source>
        <dbReference type="Pfam" id="PF02627"/>
    </source>
</evidence>
<dbReference type="PANTHER" id="PTHR35446">
    <property type="entry name" value="SI:CH211-175M2.5"/>
    <property type="match status" value="1"/>
</dbReference>
<feature type="domain" description="Carboxymuconolactone decarboxylase-like" evidence="1">
    <location>
        <begin position="43"/>
        <end position="106"/>
    </location>
</feature>
<dbReference type="SUPFAM" id="SSF69118">
    <property type="entry name" value="AhpD-like"/>
    <property type="match status" value="1"/>
</dbReference>
<dbReference type="InterPro" id="IPR029032">
    <property type="entry name" value="AhpD-like"/>
</dbReference>